<dbReference type="InterPro" id="IPR051914">
    <property type="entry name" value="FAD-linked_OxidoTrans_Type4"/>
</dbReference>
<dbReference type="InterPro" id="IPR004017">
    <property type="entry name" value="Cys_rich_dom"/>
</dbReference>
<dbReference type="PROSITE" id="PS51387">
    <property type="entry name" value="FAD_PCMH"/>
    <property type="match status" value="1"/>
</dbReference>
<dbReference type="SUPFAM" id="SSF55103">
    <property type="entry name" value="FAD-linked oxidases, C-terminal domain"/>
    <property type="match status" value="1"/>
</dbReference>
<dbReference type="InterPro" id="IPR006094">
    <property type="entry name" value="Oxid_FAD_bind_N"/>
</dbReference>
<evidence type="ECO:0000313" key="3">
    <source>
        <dbReference type="EMBL" id="PRF19904.1"/>
    </source>
</evidence>
<dbReference type="Pfam" id="PF11880">
    <property type="entry name" value="DUF3400"/>
    <property type="match status" value="1"/>
</dbReference>
<name>A0A8E2RS25_9BURK</name>
<dbReference type="GO" id="GO:0016491">
    <property type="term" value="F:oxidoreductase activity"/>
    <property type="evidence" value="ECO:0007669"/>
    <property type="project" value="UniProtKB-ARBA"/>
</dbReference>
<dbReference type="InterPro" id="IPR016166">
    <property type="entry name" value="FAD-bd_PCMH"/>
</dbReference>
<dbReference type="InterPro" id="IPR036318">
    <property type="entry name" value="FAD-bd_PCMH-like_sf"/>
</dbReference>
<organism evidence="3 4">
    <name type="scientific">Burkholderia multivorans</name>
    <dbReference type="NCBI Taxonomy" id="87883"/>
    <lineage>
        <taxon>Bacteria</taxon>
        <taxon>Pseudomonadati</taxon>
        <taxon>Pseudomonadota</taxon>
        <taxon>Betaproteobacteria</taxon>
        <taxon>Burkholderiales</taxon>
        <taxon>Burkholderiaceae</taxon>
        <taxon>Burkholderia</taxon>
        <taxon>Burkholderia cepacia complex</taxon>
    </lineage>
</organism>
<protein>
    <submittedName>
        <fullName evidence="3">FAD-linked oxidase</fullName>
    </submittedName>
</protein>
<dbReference type="EMBL" id="PVFZ01000060">
    <property type="protein sequence ID" value="PRF19904.1"/>
    <property type="molecule type" value="Genomic_DNA"/>
</dbReference>
<dbReference type="Proteomes" id="UP000237686">
    <property type="component" value="Unassembled WGS sequence"/>
</dbReference>
<dbReference type="Pfam" id="PF02754">
    <property type="entry name" value="CCG"/>
    <property type="match status" value="2"/>
</dbReference>
<evidence type="ECO:0000256" key="1">
    <source>
        <dbReference type="ARBA" id="ARBA00022630"/>
    </source>
</evidence>
<proteinExistence type="predicted"/>
<dbReference type="GO" id="GO:0051536">
    <property type="term" value="F:iron-sulfur cluster binding"/>
    <property type="evidence" value="ECO:0007669"/>
    <property type="project" value="InterPro"/>
</dbReference>
<dbReference type="Pfam" id="PF02913">
    <property type="entry name" value="FAD-oxidase_C"/>
    <property type="match status" value="2"/>
</dbReference>
<sequence length="1344" mass="149148">MNAPQVFDPHGAAAAVAADPAPRLREIPYNYTSFSDREIVIRLLGEEAWAVLDELRAERRTGRSARMLYEVLGDIWVVRRNPYLQDDLLDNPKRRALLIEALNHRLTEIGKRRRADLTEHHDEAGRERAARVEMLEAAAQRAVDEFADEFDKMADLRRRATKTLGRCTQKDNIRFDGLSRVSHVTDATDWRVEYPFVVLTPDTEAEIAGLVKACFELGLTVIPRGGGTGYTGGAVPLTPFSAVINTEKLEQLGAVELTELPGVPHKVPTIFSGAGVVTRRVTEAAEAAGYVFAVDPTSLDASCIGGNVAMNAGGKKAVLWGTALDNLAWWRMVDPDGNWLEVTRLEHNQGKIHDIAVARFELKWFDGAYAPGEKLLRTEMLEIEGRRFRKEGLGKDVTDKFLAGLPGVQKEGCDGLITSARWVLHKMPAHTRTVCLEFFGQAREAIPSIVEIKDYLFETSKQGGAILAGLEHLDERYLRAVGYATKSKRNAFPKMVLIGDIVGDDADAVAHATSEVIRMANGKSGEGFVAVSAEARKRFWLDRSRTAAIAKHTNAFKINEDVVIPLNRMGEYTDGIERINIELSLKNKLQLVDALEAFFRGGNLPLGKTDDANEIPSAELLEDRVQQALELLRRVRARWEFVRDRLDQPLREAQHYLVQLGYEALAEKFADRADEQPGATLFHVTQDRTVRISWKQEIRAELRAIFNGGAFKPILDEAQAIHKRVLRGRVFVALHMHAGDGNVHTNIPVNSDNYEMLQDAHAAVARIMTLARSLDGVISGEHGIGITKLEFLTDDEIAEFRAYKQRVDPNGRFNKGKLLDGADLRNAYTPSFGLMGYESLIMQQSDIGAIADSVKDCLRCGKCKPVCATHVPRANLLYSPRNKILATSLLVEAFLYEEQTRRGVSIKHWDEFNDVADHCTVCHKCATPCPVKIDFGDVTMNMRNLLRKMGKKKFNPGQAAGMFFLNATNPQTINAARTVMMGVGYKVQRFANDMLKKVVTKQTQHPPATTGKPPAVEQVIHFVNKKMPGNLPKKTARALLDIEDNKIVPIIRNPKTTTVDSEAVFYFPGCGSERLFSQVGLATQAMLWEAGVQTVLPPGYLCCGYPQRGAGQYDKAEKIVTDNRVLFHRVANTLNYLDIKTVVVSCGTCYDQLAGYEFDKIFPGCRIIDIHEFLLEKGMKLDGVTGTRYMYHDPCHTPIKTMDPVKLVNELMGSEKDGYKIEKNDRCCGESGTLAVTRPDVSTQVRFRKEEEIRKGAAKLRSIPVVASAAEPAAAAVAAPANGPDVKILTSCPSCLQGLSRYSEDANLEADYIVVEIARQVLGENWMVDYVARANNGGIERVLV</sequence>
<dbReference type="InterPro" id="IPR022153">
    <property type="entry name" value="DUF3683"/>
</dbReference>
<dbReference type="Pfam" id="PF13183">
    <property type="entry name" value="Fer4_8"/>
    <property type="match status" value="1"/>
</dbReference>
<dbReference type="InterPro" id="IPR016164">
    <property type="entry name" value="FAD-linked_Oxase-like_C"/>
</dbReference>
<gene>
    <name evidence="3" type="ORF">C6P98_22655</name>
</gene>
<dbReference type="Gene3D" id="1.10.1060.10">
    <property type="entry name" value="Alpha-helical ferredoxin"/>
    <property type="match status" value="1"/>
</dbReference>
<dbReference type="Pfam" id="PF12447">
    <property type="entry name" value="DUF3683"/>
    <property type="match status" value="1"/>
</dbReference>
<dbReference type="Gene3D" id="3.30.70.2740">
    <property type="match status" value="1"/>
</dbReference>
<reference evidence="3 4" key="1">
    <citation type="submission" date="2018-03" db="EMBL/GenBank/DDBJ databases">
        <authorList>
            <person name="Nguyen K."/>
            <person name="Fouts D."/>
            <person name="Sutton G."/>
        </authorList>
    </citation>
    <scope>NUCLEOTIDE SEQUENCE [LARGE SCALE GENOMIC DNA]</scope>
    <source>
        <strain evidence="3 4">AU17135</strain>
    </source>
</reference>
<evidence type="ECO:0000256" key="2">
    <source>
        <dbReference type="ARBA" id="ARBA00022827"/>
    </source>
</evidence>
<dbReference type="InterPro" id="IPR017896">
    <property type="entry name" value="4Fe4S_Fe-S-bd"/>
</dbReference>
<dbReference type="InterPro" id="IPR004113">
    <property type="entry name" value="FAD-bd_oxidored_4_C"/>
</dbReference>
<keyword evidence="2" id="KW-0274">FAD</keyword>
<dbReference type="InterPro" id="IPR009051">
    <property type="entry name" value="Helical_ferredxn"/>
</dbReference>
<dbReference type="GO" id="GO:0071949">
    <property type="term" value="F:FAD binding"/>
    <property type="evidence" value="ECO:0007669"/>
    <property type="project" value="InterPro"/>
</dbReference>
<dbReference type="SUPFAM" id="SSF46548">
    <property type="entry name" value="alpha-helical ferredoxin"/>
    <property type="match status" value="1"/>
</dbReference>
<dbReference type="SUPFAM" id="SSF56176">
    <property type="entry name" value="FAD-binding/transporter-associated domain-like"/>
    <property type="match status" value="1"/>
</dbReference>
<evidence type="ECO:0000313" key="4">
    <source>
        <dbReference type="Proteomes" id="UP000237686"/>
    </source>
</evidence>
<dbReference type="InterPro" id="IPR021817">
    <property type="entry name" value="DUF3400"/>
</dbReference>
<dbReference type="PANTHER" id="PTHR42934">
    <property type="entry name" value="GLYCOLATE OXIDASE SUBUNIT GLCD"/>
    <property type="match status" value="1"/>
</dbReference>
<accession>A0A8E2RS25</accession>
<dbReference type="RefSeq" id="WP_006410500.1">
    <property type="nucleotide sequence ID" value="NZ_CADETI010000002.1"/>
</dbReference>
<dbReference type="InterPro" id="IPR016169">
    <property type="entry name" value="FAD-bd_PCMH_sub2"/>
</dbReference>
<comment type="caution">
    <text evidence="3">The sequence shown here is derived from an EMBL/GenBank/DDBJ whole genome shotgun (WGS) entry which is preliminary data.</text>
</comment>
<keyword evidence="1" id="KW-0285">Flavoprotein</keyword>
<dbReference type="Pfam" id="PF01565">
    <property type="entry name" value="FAD_binding_4"/>
    <property type="match status" value="1"/>
</dbReference>
<dbReference type="Gene3D" id="3.30.465.10">
    <property type="match status" value="1"/>
</dbReference>
<dbReference type="PANTHER" id="PTHR42934:SF2">
    <property type="entry name" value="GLYCOLATE OXIDASE SUBUNIT GLCD"/>
    <property type="match status" value="1"/>
</dbReference>